<dbReference type="Proteomes" id="UP000003394">
    <property type="component" value="Unassembled WGS sequence"/>
</dbReference>
<dbReference type="EMBL" id="ACFT01000044">
    <property type="protein sequence ID" value="EEV24402.1"/>
    <property type="molecule type" value="Genomic_DNA"/>
</dbReference>
<dbReference type="Gene3D" id="1.10.357.10">
    <property type="entry name" value="Tetracycline Repressor, domain 2"/>
    <property type="match status" value="1"/>
</dbReference>
<evidence type="ECO:0000256" key="1">
    <source>
        <dbReference type="ARBA" id="ARBA00023125"/>
    </source>
</evidence>
<comment type="caution">
    <text evidence="4">The sequence shown here is derived from an EMBL/GenBank/DDBJ whole genome shotgun (WGS) entry which is preliminary data.</text>
</comment>
<evidence type="ECO:0000313" key="4">
    <source>
        <dbReference type="EMBL" id="EEV24402.1"/>
    </source>
</evidence>
<name>A0ABM9YSW1_9PAST</name>
<evidence type="ECO:0000256" key="2">
    <source>
        <dbReference type="PROSITE-ProRule" id="PRU00335"/>
    </source>
</evidence>
<dbReference type="Pfam" id="PF22604">
    <property type="entry name" value="TetR_HI_0893_C"/>
    <property type="match status" value="1"/>
</dbReference>
<sequence length="196" mass="22672">MQNISSAKDDMNRQILSATESLIAEIGIQNLSMRKIATQAGIALGTLYLYFKTKDDLLNKLAYDLFDRFHCYVTQDHDENEPFFNQYRKMFENKLAFLRDNPTVATNLSQYQAMLGFNEIIERTIDDENFIWNKFVRKGQQAGVIAKLPAELLHILGIGTVIELCHLQQVLKKEYSKETIEEMLLRSWKAISANQE</sequence>
<dbReference type="InterPro" id="IPR001647">
    <property type="entry name" value="HTH_TetR"/>
</dbReference>
<dbReference type="PROSITE" id="PS50977">
    <property type="entry name" value="HTH_TETR_2"/>
    <property type="match status" value="1"/>
</dbReference>
<dbReference type="PANTHER" id="PTHR43479">
    <property type="entry name" value="ACREF/ENVCD OPERON REPRESSOR-RELATED"/>
    <property type="match status" value="1"/>
</dbReference>
<dbReference type="SUPFAM" id="SSF46689">
    <property type="entry name" value="Homeodomain-like"/>
    <property type="match status" value="1"/>
</dbReference>
<keyword evidence="1 2" id="KW-0238">DNA-binding</keyword>
<dbReference type="InterPro" id="IPR054422">
    <property type="entry name" value="TetR-like_HI_0893_C"/>
</dbReference>
<accession>A0ABM9YSW1</accession>
<evidence type="ECO:0000259" key="3">
    <source>
        <dbReference type="PROSITE" id="PS50977"/>
    </source>
</evidence>
<keyword evidence="5" id="KW-1185">Reference proteome</keyword>
<protein>
    <recommendedName>
        <fullName evidence="3">HTH tetR-type domain-containing protein</fullName>
    </recommendedName>
</protein>
<dbReference type="PANTHER" id="PTHR43479:SF11">
    <property type="entry name" value="ACREF_ENVCD OPERON REPRESSOR-RELATED"/>
    <property type="match status" value="1"/>
</dbReference>
<dbReference type="Pfam" id="PF00440">
    <property type="entry name" value="TetR_N"/>
    <property type="match status" value="1"/>
</dbReference>
<feature type="domain" description="HTH tetR-type" evidence="3">
    <location>
        <begin position="9"/>
        <end position="69"/>
    </location>
</feature>
<dbReference type="InterPro" id="IPR023772">
    <property type="entry name" value="DNA-bd_HTH_TetR-type_CS"/>
</dbReference>
<proteinExistence type="predicted"/>
<dbReference type="PRINTS" id="PR00455">
    <property type="entry name" value="HTHTETR"/>
</dbReference>
<gene>
    <name evidence="4" type="ORF">AM202_05579</name>
</gene>
<feature type="DNA-binding region" description="H-T-H motif" evidence="2">
    <location>
        <begin position="32"/>
        <end position="51"/>
    </location>
</feature>
<dbReference type="InterPro" id="IPR050624">
    <property type="entry name" value="HTH-type_Tx_Regulator"/>
</dbReference>
<dbReference type="RefSeq" id="WP_005819418.1">
    <property type="nucleotide sequence ID" value="NZ_ACFT01000044.1"/>
</dbReference>
<organism evidence="4 5">
    <name type="scientific">Actinobacillus minor 202</name>
    <dbReference type="NCBI Taxonomy" id="591023"/>
    <lineage>
        <taxon>Bacteria</taxon>
        <taxon>Pseudomonadati</taxon>
        <taxon>Pseudomonadota</taxon>
        <taxon>Gammaproteobacteria</taxon>
        <taxon>Pasteurellales</taxon>
        <taxon>Pasteurellaceae</taxon>
        <taxon>Actinobacillus</taxon>
    </lineage>
</organism>
<dbReference type="InterPro" id="IPR009057">
    <property type="entry name" value="Homeodomain-like_sf"/>
</dbReference>
<evidence type="ECO:0000313" key="5">
    <source>
        <dbReference type="Proteomes" id="UP000003394"/>
    </source>
</evidence>
<dbReference type="PROSITE" id="PS01081">
    <property type="entry name" value="HTH_TETR_1"/>
    <property type="match status" value="1"/>
</dbReference>
<reference evidence="4 5" key="1">
    <citation type="journal article" date="2010" name="Vet. Microbiol.">
        <title>Production of haemolysins by strains of the Actinobacillus minor/porcitonsillarum complex.</title>
        <authorList>
            <person name="Arya G."/>
            <person name="Niven D.F."/>
        </authorList>
    </citation>
    <scope>NUCLEOTIDE SEQUENCE [LARGE SCALE GENOMIC DNA]</scope>
    <source>
        <strain evidence="5">strain 202</strain>
    </source>
</reference>